<dbReference type="PROSITE" id="PS50075">
    <property type="entry name" value="CARRIER"/>
    <property type="match status" value="1"/>
</dbReference>
<dbReference type="InterPro" id="IPR011004">
    <property type="entry name" value="Trimer_LpxA-like_sf"/>
</dbReference>
<dbReference type="CDD" id="cd05930">
    <property type="entry name" value="A_NRPS"/>
    <property type="match status" value="1"/>
</dbReference>
<dbReference type="InterPro" id="IPR036736">
    <property type="entry name" value="ACP-like_sf"/>
</dbReference>
<feature type="transmembrane region" description="Helical" evidence="6">
    <location>
        <begin position="643"/>
        <end position="662"/>
    </location>
</feature>
<dbReference type="PANTHER" id="PTHR45527">
    <property type="entry name" value="NONRIBOSOMAL PEPTIDE SYNTHETASE"/>
    <property type="match status" value="1"/>
</dbReference>
<dbReference type="EMBL" id="BAAARB010000015">
    <property type="protein sequence ID" value="GAA2385833.1"/>
    <property type="molecule type" value="Genomic_DNA"/>
</dbReference>
<evidence type="ECO:0000313" key="9">
    <source>
        <dbReference type="Proteomes" id="UP001501170"/>
    </source>
</evidence>
<dbReference type="RefSeq" id="WP_346076785.1">
    <property type="nucleotide sequence ID" value="NZ_BAAARB010000015.1"/>
</dbReference>
<keyword evidence="2" id="KW-0597">Phosphoprotein</keyword>
<reference evidence="8 9" key="1">
    <citation type="journal article" date="2019" name="Int. J. Syst. Evol. Microbiol.">
        <title>The Global Catalogue of Microorganisms (GCM) 10K type strain sequencing project: providing services to taxonomists for standard genome sequencing and annotation.</title>
        <authorList>
            <consortium name="The Broad Institute Genomics Platform"/>
            <consortium name="The Broad Institute Genome Sequencing Center for Infectious Disease"/>
            <person name="Wu L."/>
            <person name="Ma J."/>
        </authorList>
    </citation>
    <scope>NUCLEOTIDE SEQUENCE [LARGE SCALE GENOMIC DNA]</scope>
    <source>
        <strain evidence="8 9">JCM 16227</strain>
    </source>
</reference>
<evidence type="ECO:0000256" key="1">
    <source>
        <dbReference type="ARBA" id="ARBA00022450"/>
    </source>
</evidence>
<keyword evidence="6" id="KW-0812">Transmembrane</keyword>
<dbReference type="InterPro" id="IPR000873">
    <property type="entry name" value="AMP-dep_synth/lig_dom"/>
</dbReference>
<dbReference type="SUPFAM" id="SSF47336">
    <property type="entry name" value="ACP-like"/>
    <property type="match status" value="1"/>
</dbReference>
<dbReference type="SMART" id="SM00823">
    <property type="entry name" value="PKS_PP"/>
    <property type="match status" value="1"/>
</dbReference>
<dbReference type="InterPro" id="IPR020806">
    <property type="entry name" value="PKS_PP-bd"/>
</dbReference>
<evidence type="ECO:0000259" key="7">
    <source>
        <dbReference type="PROSITE" id="PS50075"/>
    </source>
</evidence>
<dbReference type="SUPFAM" id="SSF56801">
    <property type="entry name" value="Acetyl-CoA synthetase-like"/>
    <property type="match status" value="1"/>
</dbReference>
<keyword evidence="9" id="KW-1185">Reference proteome</keyword>
<dbReference type="InterPro" id="IPR042099">
    <property type="entry name" value="ANL_N_sf"/>
</dbReference>
<dbReference type="Gene3D" id="3.30.300.30">
    <property type="match status" value="1"/>
</dbReference>
<feature type="domain" description="Carrier" evidence="7">
    <location>
        <begin position="503"/>
        <end position="577"/>
    </location>
</feature>
<evidence type="ECO:0000256" key="2">
    <source>
        <dbReference type="ARBA" id="ARBA00022553"/>
    </source>
</evidence>
<dbReference type="Proteomes" id="UP001501170">
    <property type="component" value="Unassembled WGS sequence"/>
</dbReference>
<feature type="region of interest" description="Disordered" evidence="5">
    <location>
        <begin position="483"/>
        <end position="503"/>
    </location>
</feature>
<dbReference type="Gene3D" id="3.40.50.1820">
    <property type="entry name" value="alpha/beta hydrolase"/>
    <property type="match status" value="1"/>
</dbReference>
<dbReference type="InterPro" id="IPR018357">
    <property type="entry name" value="Hexapep_transf_CS"/>
</dbReference>
<dbReference type="Pfam" id="PF00550">
    <property type="entry name" value="PP-binding"/>
    <property type="match status" value="1"/>
</dbReference>
<dbReference type="InterPro" id="IPR029058">
    <property type="entry name" value="AB_hydrolase_fold"/>
</dbReference>
<feature type="transmembrane region" description="Helical" evidence="6">
    <location>
        <begin position="877"/>
        <end position="900"/>
    </location>
</feature>
<dbReference type="Pfam" id="PF00501">
    <property type="entry name" value="AMP-binding"/>
    <property type="match status" value="1"/>
</dbReference>
<dbReference type="Gene3D" id="2.160.10.10">
    <property type="entry name" value="Hexapeptide repeat proteins"/>
    <property type="match status" value="2"/>
</dbReference>
<keyword evidence="3" id="KW-0808">Transferase</keyword>
<keyword evidence="6" id="KW-0472">Membrane</keyword>
<evidence type="ECO:0000256" key="4">
    <source>
        <dbReference type="ARBA" id="ARBA00022737"/>
    </source>
</evidence>
<dbReference type="InterPro" id="IPR010071">
    <property type="entry name" value="AA_adenyl_dom"/>
</dbReference>
<dbReference type="InterPro" id="IPR012728">
    <property type="entry name" value="Pls/PosA_C"/>
</dbReference>
<dbReference type="Gene3D" id="3.40.50.12780">
    <property type="entry name" value="N-terminal domain of ligase-like"/>
    <property type="match status" value="1"/>
</dbReference>
<feature type="region of interest" description="Disordered" evidence="5">
    <location>
        <begin position="1035"/>
        <end position="1062"/>
    </location>
</feature>
<accession>A0ABN3HRI2</accession>
<sequence>MPIPPEYLLSSQAPAPRTLCEILAATAERYPDAPAVDDGDRMVSYSELAVLVRRVARRLASIGIGRGHRVGIRMPSGDRHLYIAILATLYAGAAYVPVDADDPDERARLVFGEADVDAIIDADGVHRRTDRETRTDHDPALLSSPATTADDAWIIFTSGSTGKPKGVAVTHRNAAAFVDAEAQLFLQDEPLGPGDRVLAGLSVAFDASCEEMWLAWRNGACLVPAPRALVRSGMDLGPWLVKRDINVVSTVPTLAAMWPAEALEAVRLLIFGGEACPPELADRLATDDRELWNTYGPTEATVVACAAQMHRGRPVRIGLPLRGWDLAVVGADQQPVEPGQTGELVIGGVGLARYLDPVKDAEKYSPMPSLGWDRAYRSGDLVRMCDDGLDFVGRADDQVKIGGRRIELGEVDNALQNLPGVSGAAAAVRKTATGNALLVGYLASADPSFDVAAAQALLREDLPAALVPRLVLMDELPTRTSGKVDRDALPWPVPGTDSSDGGGDLTPTEAWLAEQWTAVLGVGVDSAEADFFAEGGGSLSAAQLVTALRARYPEITVADLYDHPRLGSLAELLDSLAPGATVAPRSVTPVPRSTGFAQAAASIPLATLTGIQWITWLGVANNVGRAAADALGYSAPWLASVNWWLLIVAFLVFVTPFGRLVIAAAGARALLAGVGPGTYPRGGSVHVRLWAAERLMQASGAHNLSGAPWLPTLARALGASIGRGVDLHSLPPVTGLLEIGDGAAVEPEVDLAGWWIDGDELVIGEIAIKPGATVGSRSTLFPGATVGRDAIVDPGSAVRGKVKSRQRWAGSPAAKVGKAKADWPEHRPPRRRRWVPVYACSAFLISGIPLVSLAVGLTVIGSWALPADSMGAAAARGLAVAPVAAVAAMAAFALLILVAVRLLSIGMRAGVYPVRSRIGWQVWATERLMDSARTYLFPLYASLLTPWWFRALGARIGRGTEISTALVIPKFTSVGDDSFLADDTLMASYELGGGWMRVGEAKVGKRAFLGNSGMVAPSRKLPKNSLVAVLSSAPTKSKSGSSWLGSPPVRLRRTASESDTSRTFAPPTRLRVARGVVETLRIIAVMVSFGIGVGVLFALQSLAVTTNVLVAAACSGLILLAAGAVAGVIAAIAKWTVVGRIRASEHPLWSSFVWRNELSDAFVETVAAPWFANAAAGTPVLNLWLRALGARIGRGVWCESYWLPEADLVTLGDGATVQRGCVVQTHLFHDRVMAIDSVTLAAGATLGPHCVALPASGIETSATVGPASLVMRGDVVPAHTRWQGNPITPWPR</sequence>
<evidence type="ECO:0000256" key="5">
    <source>
        <dbReference type="SAM" id="MobiDB-lite"/>
    </source>
</evidence>
<dbReference type="InterPro" id="IPR045851">
    <property type="entry name" value="AMP-bd_C_sf"/>
</dbReference>
<protein>
    <submittedName>
        <fullName evidence="8">Non-ribosomal peptide synthetase</fullName>
    </submittedName>
</protein>
<dbReference type="NCBIfam" id="TIGR01733">
    <property type="entry name" value="AA-adenyl-dom"/>
    <property type="match status" value="1"/>
</dbReference>
<dbReference type="SUPFAM" id="SSF51161">
    <property type="entry name" value="Trimeric LpxA-like enzymes"/>
    <property type="match status" value="3"/>
</dbReference>
<organism evidence="8 9">
    <name type="scientific">Gordonia cholesterolivorans</name>
    <dbReference type="NCBI Taxonomy" id="559625"/>
    <lineage>
        <taxon>Bacteria</taxon>
        <taxon>Bacillati</taxon>
        <taxon>Actinomycetota</taxon>
        <taxon>Actinomycetes</taxon>
        <taxon>Mycobacteriales</taxon>
        <taxon>Gordoniaceae</taxon>
        <taxon>Gordonia</taxon>
    </lineage>
</organism>
<evidence type="ECO:0000256" key="3">
    <source>
        <dbReference type="ARBA" id="ARBA00022679"/>
    </source>
</evidence>
<keyword evidence="4" id="KW-0677">Repeat</keyword>
<feature type="transmembrane region" description="Helical" evidence="6">
    <location>
        <begin position="1108"/>
        <end position="1133"/>
    </location>
</feature>
<comment type="caution">
    <text evidence="8">The sequence shown here is derived from an EMBL/GenBank/DDBJ whole genome shotgun (WGS) entry which is preliminary data.</text>
</comment>
<dbReference type="NCBIfam" id="TIGR02353">
    <property type="entry name" value="NRPS_term_dom"/>
    <property type="match status" value="1"/>
</dbReference>
<keyword evidence="1" id="KW-0596">Phosphopantetheine</keyword>
<dbReference type="InterPro" id="IPR020845">
    <property type="entry name" value="AMP-binding_CS"/>
</dbReference>
<evidence type="ECO:0000313" key="8">
    <source>
        <dbReference type="EMBL" id="GAA2385833.1"/>
    </source>
</evidence>
<dbReference type="PROSITE" id="PS00455">
    <property type="entry name" value="AMP_BINDING"/>
    <property type="match status" value="1"/>
</dbReference>
<evidence type="ECO:0000256" key="6">
    <source>
        <dbReference type="SAM" id="Phobius"/>
    </source>
</evidence>
<dbReference type="PROSITE" id="PS00101">
    <property type="entry name" value="HEXAPEP_TRANSFERASES"/>
    <property type="match status" value="1"/>
</dbReference>
<proteinExistence type="predicted"/>
<feature type="transmembrane region" description="Helical" evidence="6">
    <location>
        <begin position="837"/>
        <end position="865"/>
    </location>
</feature>
<dbReference type="PANTHER" id="PTHR45527:SF1">
    <property type="entry name" value="FATTY ACID SYNTHASE"/>
    <property type="match status" value="1"/>
</dbReference>
<keyword evidence="6" id="KW-1133">Transmembrane helix</keyword>
<dbReference type="InterPro" id="IPR009081">
    <property type="entry name" value="PP-bd_ACP"/>
</dbReference>
<feature type="transmembrane region" description="Helical" evidence="6">
    <location>
        <begin position="1079"/>
        <end position="1102"/>
    </location>
</feature>
<gene>
    <name evidence="8" type="ORF">GCM10009855_27500</name>
</gene>
<name>A0ABN3HRI2_9ACTN</name>